<dbReference type="Proteomes" id="UP000887567">
    <property type="component" value="Unplaced"/>
</dbReference>
<dbReference type="InterPro" id="IPR003886">
    <property type="entry name" value="NIDO_dom"/>
</dbReference>
<dbReference type="Pfam" id="PF06119">
    <property type="entry name" value="NIDO"/>
    <property type="match status" value="1"/>
</dbReference>
<accession>A0A913YF13</accession>
<proteinExistence type="predicted"/>
<dbReference type="OMA" id="WMESACE"/>
<dbReference type="PROSITE" id="PS51220">
    <property type="entry name" value="NIDO"/>
    <property type="match status" value="1"/>
</dbReference>
<keyword evidence="4" id="KW-1185">Reference proteome</keyword>
<name>A0A913YF13_EXADI</name>
<evidence type="ECO:0000256" key="1">
    <source>
        <dbReference type="SAM" id="SignalP"/>
    </source>
</evidence>
<feature type="chain" id="PRO_5037184623" description="NIDO domain-containing protein" evidence="1">
    <location>
        <begin position="30"/>
        <end position="284"/>
    </location>
</feature>
<dbReference type="OrthoDB" id="6236007at2759"/>
<sequence length="284" mass="32137">MRNMAASLSFLVMIIQISILLSKSASVALDDFTPFGEDNGDVLMHRELDAVSGKINITTAFPFFGRKFTSLYVSSHGLISLEKAFAKYVPQQFPLSDMVTIIAPYWADVAQRSKGGIWYRQNSTKHLLEVASIDVRNAFLEFQHFSAIWMFVTTWEKVTFYQSTNKNITNTFQLILLTDGLYSFVRFNYQEISWTSATTSGGNSRNGLGGNEAGCGFNAGYGNYFYNVSWNSFRNIRVLDLPFKTNVGEPGVWMFRTDGITIQEPTGRITKGNHHHLLHHHRQS</sequence>
<keyword evidence="1" id="KW-0732">Signal</keyword>
<dbReference type="AlphaFoldDB" id="A0A913YF13"/>
<organism evidence="3 4">
    <name type="scientific">Exaiptasia diaphana</name>
    <name type="common">Tropical sea anemone</name>
    <name type="synonym">Aiptasia pulchella</name>
    <dbReference type="NCBI Taxonomy" id="2652724"/>
    <lineage>
        <taxon>Eukaryota</taxon>
        <taxon>Metazoa</taxon>
        <taxon>Cnidaria</taxon>
        <taxon>Anthozoa</taxon>
        <taxon>Hexacorallia</taxon>
        <taxon>Actiniaria</taxon>
        <taxon>Aiptasiidae</taxon>
        <taxon>Exaiptasia</taxon>
    </lineage>
</organism>
<evidence type="ECO:0000259" key="2">
    <source>
        <dbReference type="PROSITE" id="PS51220"/>
    </source>
</evidence>
<feature type="signal peptide" evidence="1">
    <location>
        <begin position="1"/>
        <end position="29"/>
    </location>
</feature>
<feature type="domain" description="NIDO" evidence="2">
    <location>
        <begin position="104"/>
        <end position="260"/>
    </location>
</feature>
<dbReference type="GO" id="GO:0007160">
    <property type="term" value="P:cell-matrix adhesion"/>
    <property type="evidence" value="ECO:0007669"/>
    <property type="project" value="InterPro"/>
</dbReference>
<evidence type="ECO:0000313" key="4">
    <source>
        <dbReference type="Proteomes" id="UP000887567"/>
    </source>
</evidence>
<reference evidence="3" key="1">
    <citation type="submission" date="2022-11" db="UniProtKB">
        <authorList>
            <consortium name="EnsemblMetazoa"/>
        </authorList>
    </citation>
    <scope>IDENTIFICATION</scope>
</reference>
<dbReference type="RefSeq" id="XP_028513925.1">
    <property type="nucleotide sequence ID" value="XM_028658124.1"/>
</dbReference>
<dbReference type="PANTHER" id="PTHR13802:SF59">
    <property type="entry name" value="SUSHI DOMAIN-CONTAINING PROTEIN 2"/>
    <property type="match status" value="1"/>
</dbReference>
<dbReference type="SMART" id="SM00539">
    <property type="entry name" value="NIDO"/>
    <property type="match status" value="1"/>
</dbReference>
<dbReference type="InterPro" id="IPR051495">
    <property type="entry name" value="Epithelial_Barrier/Signaling"/>
</dbReference>
<protein>
    <recommendedName>
        <fullName evidence="2">NIDO domain-containing protein</fullName>
    </recommendedName>
</protein>
<dbReference type="EnsemblMetazoa" id="XM_028658124.1">
    <property type="protein sequence ID" value="XP_028513925.1"/>
    <property type="gene ID" value="LOC110235744"/>
</dbReference>
<dbReference type="PANTHER" id="PTHR13802">
    <property type="entry name" value="MUCIN 4-RELATED"/>
    <property type="match status" value="1"/>
</dbReference>
<dbReference type="GeneID" id="110235744"/>
<evidence type="ECO:0000313" key="3">
    <source>
        <dbReference type="EnsemblMetazoa" id="XP_028513925.1"/>
    </source>
</evidence>